<keyword evidence="3" id="KW-1185">Reference proteome</keyword>
<evidence type="ECO:0000256" key="1">
    <source>
        <dbReference type="SAM" id="MobiDB-lite"/>
    </source>
</evidence>
<dbReference type="Proteomes" id="UP000244336">
    <property type="component" value="Chromosome 5"/>
</dbReference>
<organism evidence="2 3">
    <name type="scientific">Panicum hallii var. hallii</name>
    <dbReference type="NCBI Taxonomy" id="1504633"/>
    <lineage>
        <taxon>Eukaryota</taxon>
        <taxon>Viridiplantae</taxon>
        <taxon>Streptophyta</taxon>
        <taxon>Embryophyta</taxon>
        <taxon>Tracheophyta</taxon>
        <taxon>Spermatophyta</taxon>
        <taxon>Magnoliopsida</taxon>
        <taxon>Liliopsida</taxon>
        <taxon>Poales</taxon>
        <taxon>Poaceae</taxon>
        <taxon>PACMAD clade</taxon>
        <taxon>Panicoideae</taxon>
        <taxon>Panicodae</taxon>
        <taxon>Paniceae</taxon>
        <taxon>Panicinae</taxon>
        <taxon>Panicum</taxon>
        <taxon>Panicum sect. Panicum</taxon>
    </lineage>
</organism>
<evidence type="ECO:0000313" key="3">
    <source>
        <dbReference type="Proteomes" id="UP000244336"/>
    </source>
</evidence>
<reference evidence="2 3" key="1">
    <citation type="submission" date="2018-04" db="EMBL/GenBank/DDBJ databases">
        <title>WGS assembly of Panicum hallii var. hallii HAL2.</title>
        <authorList>
            <person name="Lovell J."/>
            <person name="Jenkins J."/>
            <person name="Lowry D."/>
            <person name="Mamidi S."/>
            <person name="Sreedasyam A."/>
            <person name="Weng X."/>
            <person name="Barry K."/>
            <person name="Bonette J."/>
            <person name="Campitelli B."/>
            <person name="Daum C."/>
            <person name="Gordon S."/>
            <person name="Gould B."/>
            <person name="Lipzen A."/>
            <person name="MacQueen A."/>
            <person name="Palacio-Mejia J."/>
            <person name="Plott C."/>
            <person name="Shakirov E."/>
            <person name="Shu S."/>
            <person name="Yoshinaga Y."/>
            <person name="Zane M."/>
            <person name="Rokhsar D."/>
            <person name="Grimwood J."/>
            <person name="Schmutz J."/>
            <person name="Juenger T."/>
        </authorList>
    </citation>
    <scope>NUCLEOTIDE SEQUENCE [LARGE SCALE GENOMIC DNA]</scope>
    <source>
        <strain evidence="3">cv. HAL2</strain>
    </source>
</reference>
<evidence type="ECO:0000313" key="2">
    <source>
        <dbReference type="EMBL" id="PUZ55006.1"/>
    </source>
</evidence>
<accession>A0A2T7DHH3</accession>
<dbReference type="Gramene" id="PUZ55006">
    <property type="protein sequence ID" value="PUZ55006"/>
    <property type="gene ID" value="GQ55_5G177800"/>
</dbReference>
<feature type="region of interest" description="Disordered" evidence="1">
    <location>
        <begin position="67"/>
        <end position="116"/>
    </location>
</feature>
<gene>
    <name evidence="2" type="ORF">GQ55_5G177800</name>
</gene>
<name>A0A2T7DHH3_9POAL</name>
<dbReference type="AlphaFoldDB" id="A0A2T7DHH3"/>
<sequence length="170" mass="18953">MREELPAARRRTEWLGRREACRPWWKAGSEGGSPLWKSSAGSSAAPAACEAEIRWGAAGRRRKRDLLDAPCRRRRPHRACSSARLKGPSLRRNSGSGSKCRSDHGAVTSTRSYRRPPTPTKLAGIVVLVRGSGTELDASVGIRAKLQYNIIHDRNMSMVYYSCNQNNKYK</sequence>
<dbReference type="EMBL" id="CM009753">
    <property type="protein sequence ID" value="PUZ55006.1"/>
    <property type="molecule type" value="Genomic_DNA"/>
</dbReference>
<protein>
    <submittedName>
        <fullName evidence="2">Uncharacterized protein</fullName>
    </submittedName>
</protein>
<proteinExistence type="predicted"/>